<accession>A0A3S4GMV8</accession>
<dbReference type="EMBL" id="LR134155">
    <property type="protein sequence ID" value="VEA72871.1"/>
    <property type="molecule type" value="Genomic_DNA"/>
</dbReference>
<feature type="transmembrane region" description="Helical" evidence="7">
    <location>
        <begin position="38"/>
        <end position="61"/>
    </location>
</feature>
<evidence type="ECO:0000256" key="5">
    <source>
        <dbReference type="ARBA" id="ARBA00023136"/>
    </source>
</evidence>
<evidence type="ECO:0000313" key="10">
    <source>
        <dbReference type="Proteomes" id="UP000271603"/>
    </source>
</evidence>
<sequence length="271" mass="30163">MAALVSFNPSDPSWSQTAWHEPIHNLGGGVGAWLADTLFFTFGVLAYAIPPIALILCWVAYRQRGTSDYIDYFALSLRLIGTLALVLTSCGLAALNVDDLYYFASGGVIGSLLSNAMLPWFNGIGATLALLCVWAAGLTLFTGWSWLVIAEKIGGAVLGVATFMTNRSRRDDRYRDDEDEPYADVSEKGGKAQRPPPVQPLPRMRPMPMTYCSARRRCKITPRRRPPTKRRIRCSAACGPATMTMARMRRIALSRRRLKTRPLLRQPRRLL</sequence>
<keyword evidence="4 7" id="KW-1133">Transmembrane helix</keyword>
<evidence type="ECO:0000256" key="6">
    <source>
        <dbReference type="SAM" id="MobiDB-lite"/>
    </source>
</evidence>
<dbReference type="AlphaFoldDB" id="A0A3S4GMV8"/>
<feature type="region of interest" description="Disordered" evidence="6">
    <location>
        <begin position="171"/>
        <end position="206"/>
    </location>
</feature>
<dbReference type="PANTHER" id="PTHR22683">
    <property type="entry name" value="SPORULATION PROTEIN RELATED"/>
    <property type="match status" value="1"/>
</dbReference>
<keyword evidence="5 7" id="KW-0472">Membrane</keyword>
<dbReference type="GO" id="GO:0005886">
    <property type="term" value="C:plasma membrane"/>
    <property type="evidence" value="ECO:0007669"/>
    <property type="project" value="UniProtKB-SubCell"/>
</dbReference>
<dbReference type="Pfam" id="PF13491">
    <property type="entry name" value="FtsK_4TM"/>
    <property type="match status" value="1"/>
</dbReference>
<dbReference type="Proteomes" id="UP000271603">
    <property type="component" value="Chromosome"/>
</dbReference>
<reference evidence="9 10" key="1">
    <citation type="submission" date="2018-12" db="EMBL/GenBank/DDBJ databases">
        <authorList>
            <consortium name="Pathogen Informatics"/>
        </authorList>
    </citation>
    <scope>NUCLEOTIDE SEQUENCE [LARGE SCALE GENOMIC DNA]</scope>
    <source>
        <strain evidence="9 10">NCTC9419</strain>
    </source>
</reference>
<organism evidence="9 10">
    <name type="scientific">Serratia rubidaea</name>
    <name type="common">Serratia marinorubra</name>
    <dbReference type="NCBI Taxonomy" id="61652"/>
    <lineage>
        <taxon>Bacteria</taxon>
        <taxon>Pseudomonadati</taxon>
        <taxon>Pseudomonadota</taxon>
        <taxon>Gammaproteobacteria</taxon>
        <taxon>Enterobacterales</taxon>
        <taxon>Yersiniaceae</taxon>
        <taxon>Serratia</taxon>
    </lineage>
</organism>
<feature type="compositionally biased region" description="Pro residues" evidence="6">
    <location>
        <begin position="194"/>
        <end position="205"/>
    </location>
</feature>
<dbReference type="InterPro" id="IPR050206">
    <property type="entry name" value="FtsK/SpoIIIE/SftA"/>
</dbReference>
<comment type="subcellular location">
    <subcellularLocation>
        <location evidence="1">Cell membrane</location>
        <topology evidence="1">Multi-pass membrane protein</topology>
    </subcellularLocation>
</comment>
<evidence type="ECO:0000256" key="1">
    <source>
        <dbReference type="ARBA" id="ARBA00004651"/>
    </source>
</evidence>
<dbReference type="InterPro" id="IPR025199">
    <property type="entry name" value="FtsK_4TM"/>
</dbReference>
<evidence type="ECO:0000256" key="7">
    <source>
        <dbReference type="SAM" id="Phobius"/>
    </source>
</evidence>
<keyword evidence="2" id="KW-1003">Cell membrane</keyword>
<dbReference type="PANTHER" id="PTHR22683:SF41">
    <property type="entry name" value="DNA TRANSLOCASE FTSK"/>
    <property type="match status" value="1"/>
</dbReference>
<feature type="domain" description="DNA translocase FtsK 4TM region" evidence="8">
    <location>
        <begin position="1"/>
        <end position="154"/>
    </location>
</feature>
<evidence type="ECO:0000256" key="3">
    <source>
        <dbReference type="ARBA" id="ARBA00022692"/>
    </source>
</evidence>
<protein>
    <submittedName>
        <fullName evidence="9">DNA translocase FtsK</fullName>
    </submittedName>
</protein>
<evidence type="ECO:0000313" key="9">
    <source>
        <dbReference type="EMBL" id="VEA72871.1"/>
    </source>
</evidence>
<name>A0A3S4GMV8_SERRU</name>
<proteinExistence type="predicted"/>
<evidence type="ECO:0000259" key="8">
    <source>
        <dbReference type="Pfam" id="PF13491"/>
    </source>
</evidence>
<gene>
    <name evidence="9" type="primary">ftsK_1</name>
    <name evidence="9" type="ORF">NCTC9419_04488</name>
</gene>
<evidence type="ECO:0000256" key="2">
    <source>
        <dbReference type="ARBA" id="ARBA00022475"/>
    </source>
</evidence>
<feature type="transmembrane region" description="Helical" evidence="7">
    <location>
        <begin position="73"/>
        <end position="94"/>
    </location>
</feature>
<evidence type="ECO:0000256" key="4">
    <source>
        <dbReference type="ARBA" id="ARBA00022989"/>
    </source>
</evidence>
<keyword evidence="3 7" id="KW-0812">Transmembrane</keyword>